<feature type="region of interest" description="Disordered" evidence="1">
    <location>
        <begin position="167"/>
        <end position="188"/>
    </location>
</feature>
<dbReference type="GO" id="GO:0060271">
    <property type="term" value="P:cilium assembly"/>
    <property type="evidence" value="ECO:0007669"/>
    <property type="project" value="TreeGrafter"/>
</dbReference>
<name>A0AA36MQV6_9DINO</name>
<gene>
    <name evidence="2" type="ORF">EVOR1521_LOCUS5113</name>
</gene>
<protein>
    <submittedName>
        <fullName evidence="2">Uncharacterized protein</fullName>
    </submittedName>
</protein>
<reference evidence="2" key="1">
    <citation type="submission" date="2023-08" db="EMBL/GenBank/DDBJ databases">
        <authorList>
            <person name="Chen Y."/>
            <person name="Shah S."/>
            <person name="Dougan E. K."/>
            <person name="Thang M."/>
            <person name="Chan C."/>
        </authorList>
    </citation>
    <scope>NUCLEOTIDE SEQUENCE</scope>
</reference>
<dbReference type="InterPro" id="IPR055325">
    <property type="entry name" value="CF161"/>
</dbReference>
<evidence type="ECO:0000313" key="2">
    <source>
        <dbReference type="EMBL" id="CAJ1375932.1"/>
    </source>
</evidence>
<proteinExistence type="predicted"/>
<keyword evidence="3" id="KW-1185">Reference proteome</keyword>
<organism evidence="2 3">
    <name type="scientific">Effrenium voratum</name>
    <dbReference type="NCBI Taxonomy" id="2562239"/>
    <lineage>
        <taxon>Eukaryota</taxon>
        <taxon>Sar</taxon>
        <taxon>Alveolata</taxon>
        <taxon>Dinophyceae</taxon>
        <taxon>Suessiales</taxon>
        <taxon>Symbiodiniaceae</taxon>
        <taxon>Effrenium</taxon>
    </lineage>
</organism>
<dbReference type="Proteomes" id="UP001178507">
    <property type="component" value="Unassembled WGS sequence"/>
</dbReference>
<dbReference type="AlphaFoldDB" id="A0AA36MQV6"/>
<dbReference type="PANTHER" id="PTHR24274:SF1">
    <property type="entry name" value="CILIA- AND FLAGELLA-ASSOCIATED PROTEIN 161"/>
    <property type="match status" value="1"/>
</dbReference>
<feature type="region of interest" description="Disordered" evidence="1">
    <location>
        <begin position="132"/>
        <end position="154"/>
    </location>
</feature>
<dbReference type="SUPFAM" id="SSF143503">
    <property type="entry name" value="PUG domain-like"/>
    <property type="match status" value="1"/>
</dbReference>
<dbReference type="InterPro" id="IPR036339">
    <property type="entry name" value="PUB-like_dom_sf"/>
</dbReference>
<dbReference type="EMBL" id="CAUJNA010000348">
    <property type="protein sequence ID" value="CAJ1375932.1"/>
    <property type="molecule type" value="Genomic_DNA"/>
</dbReference>
<sequence>MSSEVHSQWIQVQDHLLELSPVAEKMQRRCNARAELENIKEELRSLIPGAPEECLRVAQEMVDNKAEGFEAVSSLLVKAQTLEPVATYGAKMAEKVTLLLSKLDAAKKIIDAEVAPVIAPLAQQLDAKRALSEAERQQQEAAAREAAEREAAEAARKPLDALMEENRKRMEAQQAAEEAARLKREEDLRAEQQAEADRLASEDAVLRMEKECDLKIAQLGANAACAEALSSMLAASVGSYRDIVEGLQSMISSIAAEPADVRLRLIRIRNEEFQQSLGRQPGVWLFLRATGFKVMAREHLPGDLVTMLSLSSGPPNERFLWLTEPDMMNAYDEWNQWHKRMLATSNFLQGLEKVAFQRIAHLGRHGQDVKASEVEEKNLQEYLCQKQHTVVLQGAAHTLQHTLVSVPTTSADDGFLHFGDMLMLRNACTRGLLQVDVGQTAATEAGYGLSTGSVITSCPRTNFTVCRVDDNDRFGRDHYVHYGQLIRLGTHDALHERPHYVFATSGSGDQGPEISVRPRAAAGSHWRVERIRAQSGAQNGSARLEDEPSKVKLGDVARLACPACLHYVTDAGLPAPDVKSLKQYSPQVQDDSLCSSTQGPHCRLVGGSAPPVVADGAVQEAVRLTLLKSGSVPAMQFAKATRVSCGAHEAETCAECPQGRGEQWCHGECEWRNDFCVAKGAGQEDLRKPQEDVSVSCGQHRAPSCSACPQDHGAQWCNGDCVWHENACVAIKTLPRPKTAASLATGHGDRPKGP</sequence>
<dbReference type="PANTHER" id="PTHR24274">
    <property type="entry name" value="CILIA- AND FLAGELLA-ASSOCIATED PROTEIN 161"/>
    <property type="match status" value="1"/>
</dbReference>
<accession>A0AA36MQV6</accession>
<dbReference type="GO" id="GO:0031514">
    <property type="term" value="C:motile cilium"/>
    <property type="evidence" value="ECO:0007669"/>
    <property type="project" value="TreeGrafter"/>
</dbReference>
<evidence type="ECO:0000256" key="1">
    <source>
        <dbReference type="SAM" id="MobiDB-lite"/>
    </source>
</evidence>
<comment type="caution">
    <text evidence="2">The sequence shown here is derived from an EMBL/GenBank/DDBJ whole genome shotgun (WGS) entry which is preliminary data.</text>
</comment>
<feature type="compositionally biased region" description="Basic and acidic residues" evidence="1">
    <location>
        <begin position="178"/>
        <end position="188"/>
    </location>
</feature>
<dbReference type="Gene3D" id="1.20.58.2190">
    <property type="match status" value="1"/>
</dbReference>
<evidence type="ECO:0000313" key="3">
    <source>
        <dbReference type="Proteomes" id="UP001178507"/>
    </source>
</evidence>
<dbReference type="CDD" id="cd09212">
    <property type="entry name" value="PUB"/>
    <property type="match status" value="1"/>
</dbReference>